<reference evidence="1 2" key="1">
    <citation type="submission" date="2020-09" db="EMBL/GenBank/DDBJ databases">
        <title>De no assembly of potato wild relative species, Solanum commersonii.</title>
        <authorList>
            <person name="Cho K."/>
        </authorList>
    </citation>
    <scope>NUCLEOTIDE SEQUENCE [LARGE SCALE GENOMIC DNA]</scope>
    <source>
        <strain evidence="1">LZ3.2</strain>
        <tissue evidence="1">Leaf</tissue>
    </source>
</reference>
<keyword evidence="2" id="KW-1185">Reference proteome</keyword>
<organism evidence="1 2">
    <name type="scientific">Solanum commersonii</name>
    <name type="common">Commerson's wild potato</name>
    <name type="synonym">Commerson's nightshade</name>
    <dbReference type="NCBI Taxonomy" id="4109"/>
    <lineage>
        <taxon>Eukaryota</taxon>
        <taxon>Viridiplantae</taxon>
        <taxon>Streptophyta</taxon>
        <taxon>Embryophyta</taxon>
        <taxon>Tracheophyta</taxon>
        <taxon>Spermatophyta</taxon>
        <taxon>Magnoliopsida</taxon>
        <taxon>eudicotyledons</taxon>
        <taxon>Gunneridae</taxon>
        <taxon>Pentapetalae</taxon>
        <taxon>asterids</taxon>
        <taxon>lamiids</taxon>
        <taxon>Solanales</taxon>
        <taxon>Solanaceae</taxon>
        <taxon>Solanoideae</taxon>
        <taxon>Solaneae</taxon>
        <taxon>Solanum</taxon>
    </lineage>
</organism>
<dbReference type="AlphaFoldDB" id="A0A9J6B128"/>
<name>A0A9J6B128_SOLCO</name>
<evidence type="ECO:0000313" key="1">
    <source>
        <dbReference type="EMBL" id="KAG5630251.1"/>
    </source>
</evidence>
<gene>
    <name evidence="1" type="ORF">H5410_001968</name>
</gene>
<proteinExistence type="predicted"/>
<accession>A0A9J6B128</accession>
<protein>
    <recommendedName>
        <fullName evidence="3">G-patch domain-containing protein</fullName>
    </recommendedName>
</protein>
<dbReference type="OrthoDB" id="4822at2759"/>
<evidence type="ECO:0000313" key="2">
    <source>
        <dbReference type="Proteomes" id="UP000824120"/>
    </source>
</evidence>
<dbReference type="EMBL" id="JACXVP010000001">
    <property type="protein sequence ID" value="KAG5630251.1"/>
    <property type="molecule type" value="Genomic_DNA"/>
</dbReference>
<dbReference type="Proteomes" id="UP000824120">
    <property type="component" value="Chromosome 1"/>
</dbReference>
<evidence type="ECO:0008006" key="3">
    <source>
        <dbReference type="Google" id="ProtNLM"/>
    </source>
</evidence>
<sequence>MSCAAIMVAKEMLRNGYQPRLGLGKTLNGRVEPVADDIIDGIQSLFLEDEGDHDVVIEDISETPIMRIVESRSELKNWIYISTPVRWEFQ</sequence>
<comment type="caution">
    <text evidence="1">The sequence shown here is derived from an EMBL/GenBank/DDBJ whole genome shotgun (WGS) entry which is preliminary data.</text>
</comment>